<keyword evidence="12" id="KW-1185">Reference proteome</keyword>
<keyword evidence="3 9" id="KW-0812">Transmembrane</keyword>
<feature type="transmembrane region" description="Helical" evidence="9">
    <location>
        <begin position="12"/>
        <end position="30"/>
    </location>
</feature>
<evidence type="ECO:0000313" key="12">
    <source>
        <dbReference type="Proteomes" id="UP000256856"/>
    </source>
</evidence>
<feature type="domain" description="Ancillary SecYEG translocon subunit/Cell division coordinator CpoB TPR" evidence="10">
    <location>
        <begin position="63"/>
        <end position="187"/>
    </location>
</feature>
<comment type="similarity">
    <text evidence="7">Belongs to the YfgM family.</text>
</comment>
<dbReference type="OrthoDB" id="9789675at2"/>
<evidence type="ECO:0000256" key="9">
    <source>
        <dbReference type="SAM" id="Phobius"/>
    </source>
</evidence>
<reference evidence="11 12" key="1">
    <citation type="submission" date="2018-03" db="EMBL/GenBank/DDBJ databases">
        <title>A parallel universe: an anciently diverged bacterial symbiosis in a Hawaiian planthopper (Hemiptera: Cixiidae) reveals rearranged nutritional responsibilities.</title>
        <authorList>
            <person name="Bennett G."/>
            <person name="Mao M."/>
        </authorList>
    </citation>
    <scope>NUCLEOTIDE SEQUENCE [LARGE SCALE GENOMIC DNA]</scope>
    <source>
        <strain evidence="11 12">OLIH</strain>
    </source>
</reference>
<evidence type="ECO:0000256" key="1">
    <source>
        <dbReference type="ARBA" id="ARBA00004401"/>
    </source>
</evidence>
<dbReference type="KEGG" id="ppet:C9I82_321"/>
<comment type="subcellular location">
    <subcellularLocation>
        <location evidence="1">Cell membrane</location>
        <topology evidence="1">Single-pass type II membrane protein</topology>
    </subcellularLocation>
</comment>
<dbReference type="PANTHER" id="PTHR38035:SF1">
    <property type="entry name" value="ANCILLARY SECYEG TRANSLOCON SUBUNIT"/>
    <property type="match status" value="1"/>
</dbReference>
<evidence type="ECO:0000256" key="3">
    <source>
        <dbReference type="ARBA" id="ARBA00022692"/>
    </source>
</evidence>
<accession>A0A346DZY0</accession>
<evidence type="ECO:0000256" key="4">
    <source>
        <dbReference type="ARBA" id="ARBA00022989"/>
    </source>
</evidence>
<evidence type="ECO:0000256" key="5">
    <source>
        <dbReference type="ARBA" id="ARBA00023136"/>
    </source>
</evidence>
<dbReference type="GO" id="GO:0044877">
    <property type="term" value="F:protein-containing complex binding"/>
    <property type="evidence" value="ECO:0007669"/>
    <property type="project" value="InterPro"/>
</dbReference>
<organism evidence="11 12">
    <name type="scientific">Candidatus Purcelliella pentastirinorum</name>
    <dbReference type="NCBI Taxonomy" id="472834"/>
    <lineage>
        <taxon>Bacteria</taxon>
        <taxon>Pseudomonadati</taxon>
        <taxon>Pseudomonadota</taxon>
        <taxon>Gammaproteobacteria</taxon>
        <taxon>Enterobacterales</taxon>
        <taxon>Enterobacteriaceae</taxon>
        <taxon>Candidatus Purcelliella</taxon>
    </lineage>
</organism>
<name>A0A346DZY0_9ENTR</name>
<evidence type="ECO:0000256" key="6">
    <source>
        <dbReference type="ARBA" id="ARBA00023186"/>
    </source>
</evidence>
<dbReference type="Pfam" id="PF09976">
    <property type="entry name" value="TPR_21"/>
    <property type="match status" value="1"/>
</dbReference>
<dbReference type="PANTHER" id="PTHR38035">
    <property type="entry name" value="UPF0070 PROTEIN YFGM"/>
    <property type="match status" value="1"/>
</dbReference>
<keyword evidence="4 9" id="KW-1133">Transmembrane helix</keyword>
<evidence type="ECO:0000313" key="11">
    <source>
        <dbReference type="EMBL" id="AXN02285.1"/>
    </source>
</evidence>
<dbReference type="AlphaFoldDB" id="A0A346DZY0"/>
<dbReference type="Proteomes" id="UP000256856">
    <property type="component" value="Chromosome"/>
</dbReference>
<evidence type="ECO:0000256" key="7">
    <source>
        <dbReference type="ARBA" id="ARBA00024197"/>
    </source>
</evidence>
<keyword evidence="2" id="KW-1003">Cell membrane</keyword>
<keyword evidence="6" id="KW-0143">Chaperone</keyword>
<protein>
    <recommendedName>
        <fullName evidence="8">Ancillary SecYEG translocon subunit</fullName>
    </recommendedName>
</protein>
<gene>
    <name evidence="11" type="ORF">C9I82_321</name>
</gene>
<dbReference type="RefSeq" id="WP_115956113.1">
    <property type="nucleotide sequence ID" value="NZ_CP028374.1"/>
</dbReference>
<dbReference type="GO" id="GO:0005886">
    <property type="term" value="C:plasma membrane"/>
    <property type="evidence" value="ECO:0007669"/>
    <property type="project" value="UniProtKB-SubCell"/>
</dbReference>
<dbReference type="EMBL" id="CP028374">
    <property type="protein sequence ID" value="AXN02285.1"/>
    <property type="molecule type" value="Genomic_DNA"/>
</dbReference>
<proteinExistence type="inferred from homology"/>
<keyword evidence="5 9" id="KW-0472">Membrane</keyword>
<dbReference type="InterPro" id="IPR026039">
    <property type="entry name" value="YfgM"/>
</dbReference>
<evidence type="ECO:0000256" key="2">
    <source>
        <dbReference type="ARBA" id="ARBA00022475"/>
    </source>
</evidence>
<dbReference type="InterPro" id="IPR011990">
    <property type="entry name" value="TPR-like_helical_dom_sf"/>
</dbReference>
<evidence type="ECO:0000259" key="10">
    <source>
        <dbReference type="Pfam" id="PF09976"/>
    </source>
</evidence>
<sequence length="188" mass="23055">MFSFRSYYKKIGLYIFIFFVFFSFILFFFHKKNNIIMLNKNCNYIFEYINKDNLINVFNYIENNHNIYGFINILKLSKYYVDINELKNAEFWLKYGIRYIEDDNLKAIFSIRLVRILYQENKFIESLSIIKYFVNIDSWKYIFLNIKGDILMSIGDRDNAKKIWLYILNNDNNDFLKHLIKLKINSIY</sequence>
<evidence type="ECO:0000256" key="8">
    <source>
        <dbReference type="ARBA" id="ARBA00024235"/>
    </source>
</evidence>
<dbReference type="InterPro" id="IPR018704">
    <property type="entry name" value="SecYEG/CpoB_TPR"/>
</dbReference>
<dbReference type="SUPFAM" id="SSF48452">
    <property type="entry name" value="TPR-like"/>
    <property type="match status" value="1"/>
</dbReference>